<dbReference type="OrthoDB" id="332281at2759"/>
<feature type="domain" description="Conserved oligomeric Golgi complex subunit 2 N-terminal" evidence="9">
    <location>
        <begin position="23"/>
        <end position="97"/>
    </location>
</feature>
<dbReference type="GO" id="GO:0007030">
    <property type="term" value="P:Golgi organization"/>
    <property type="evidence" value="ECO:0007669"/>
    <property type="project" value="InterPro"/>
</dbReference>
<dbReference type="InterPro" id="IPR024603">
    <property type="entry name" value="COG_complex_COG2_C"/>
</dbReference>
<evidence type="ECO:0000259" key="10">
    <source>
        <dbReference type="Pfam" id="PF12022"/>
    </source>
</evidence>
<dbReference type="InterPro" id="IPR024602">
    <property type="entry name" value="COG_su2_N"/>
</dbReference>
<feature type="domain" description="COG complex component COG2 C-terminal" evidence="10">
    <location>
        <begin position="458"/>
        <end position="838"/>
    </location>
</feature>
<evidence type="ECO:0000256" key="7">
    <source>
        <dbReference type="ARBA" id="ARBA00023136"/>
    </source>
</evidence>
<evidence type="ECO:0000259" key="9">
    <source>
        <dbReference type="Pfam" id="PF06148"/>
    </source>
</evidence>
<dbReference type="EMBL" id="JABCRI010000018">
    <property type="protein sequence ID" value="KAF8390622.1"/>
    <property type="molecule type" value="Genomic_DNA"/>
</dbReference>
<evidence type="ECO:0000313" key="12">
    <source>
        <dbReference type="Proteomes" id="UP000655225"/>
    </source>
</evidence>
<organism evidence="11 12">
    <name type="scientific">Tetracentron sinense</name>
    <name type="common">Spur-leaf</name>
    <dbReference type="NCBI Taxonomy" id="13715"/>
    <lineage>
        <taxon>Eukaryota</taxon>
        <taxon>Viridiplantae</taxon>
        <taxon>Streptophyta</taxon>
        <taxon>Embryophyta</taxon>
        <taxon>Tracheophyta</taxon>
        <taxon>Spermatophyta</taxon>
        <taxon>Magnoliopsida</taxon>
        <taxon>Trochodendrales</taxon>
        <taxon>Trochodendraceae</taxon>
        <taxon>Tetracentron</taxon>
    </lineage>
</organism>
<evidence type="ECO:0000313" key="11">
    <source>
        <dbReference type="EMBL" id="KAF8390622.1"/>
    </source>
</evidence>
<dbReference type="GO" id="GO:0006891">
    <property type="term" value="P:intra-Golgi vesicle-mediated transport"/>
    <property type="evidence" value="ECO:0007669"/>
    <property type="project" value="TreeGrafter"/>
</dbReference>
<comment type="subcellular location">
    <subcellularLocation>
        <location evidence="1">Golgi apparatus membrane</location>
        <topology evidence="1">Peripheral membrane protein</topology>
    </subcellularLocation>
</comment>
<dbReference type="GO" id="GO:0015031">
    <property type="term" value="P:protein transport"/>
    <property type="evidence" value="ECO:0007669"/>
    <property type="project" value="UniProtKB-KW"/>
</dbReference>
<comment type="caution">
    <text evidence="11">The sequence shown here is derived from an EMBL/GenBank/DDBJ whole genome shotgun (WGS) entry which is preliminary data.</text>
</comment>
<comment type="similarity">
    <text evidence="2">Belongs to the COG2 family.</text>
</comment>
<keyword evidence="5" id="KW-0653">Protein transport</keyword>
<dbReference type="Pfam" id="PF06148">
    <property type="entry name" value="COG2_N"/>
    <property type="match status" value="1"/>
</dbReference>
<name>A0A834YRC2_TETSI</name>
<dbReference type="AlphaFoldDB" id="A0A834YRC2"/>
<sequence length="876" mass="97293">MADLLHHRSATDVFGDPIDSQPLWFKKNDFLQDNFDSESYIANLRTFVPFDSLRSELQSHLSSLKHELVELINRDYADFVNLSTKLVDVHGAIVRMRAPLTELREKISQFRASTESSLAALQNGLRQRTEASAAREILELLLDTFHVVSKVEKLIKELPTVHADWSNGEVTSTEKGSLSNGTSLQHAENGMSLRETQSMLLERIASEMNRLKFYIANAQVSFAISIGSYSLLIDAVPRKRSWGRKPRGVAFSDVDRYSNTICRSESLHIQNLPFIENMEKRIQSASLLLDASLGHCFVDGLEHRDANAIYNCLRAYAAIDNTRGAEEIFRTTVVSPLIQKIIPYSSSPVVVGASGDDLKEDYEQIMQCIGDCKFLLEISSAANSGLHVFDFLANSILKEVLWAIQKGKPGAFSPGRPTEFLKNYKSSLGFLAYLEGYCPSRSAVTQFRAEAVYTEFLKQWNIGVYFSLRFQEIAGTLDSALVVAALTPVQISHSDEGNPRDLTLKQSVTLLESLRSCWREDVLVLYFSDKFLRLSLQLLSRYSTWLSFGLAARKAGNTGSNPGSEWAISAVPEDFIYGGRSVRSRGRPGKAGGSGPEIRVGKVLWCLRPGRNLLEGSSKLPPLTGHLWSEEEVTSKGDEGGGRDPDLGVEVVFDIDCLVKELSGDYLGHVLQILASCSTEVLDLVKQSILQGGNALKDLVPLIMNTMIEALVEKSVEDLRQLKGITATYRLTNKPLPVRHSPYVSGVLRPLKAFLDGERAAMYLTKEAKNELLQGAVEEITGRYYELAADLVNVSRKTESSLQRIRQGAQRRGTASSDVSDHNLSNTDKICMQLFLDIQEYGRNLSALGIAAENIPAFRSLWQCVAPPDRQSTIKF</sequence>
<evidence type="ECO:0000256" key="6">
    <source>
        <dbReference type="ARBA" id="ARBA00023034"/>
    </source>
</evidence>
<keyword evidence="4" id="KW-0813">Transport</keyword>
<keyword evidence="6" id="KW-0333">Golgi apparatus</keyword>
<evidence type="ECO:0000256" key="4">
    <source>
        <dbReference type="ARBA" id="ARBA00022448"/>
    </source>
</evidence>
<evidence type="ECO:0000256" key="2">
    <source>
        <dbReference type="ARBA" id="ARBA00007603"/>
    </source>
</evidence>
<gene>
    <name evidence="11" type="ORF">HHK36_025149</name>
</gene>
<protein>
    <recommendedName>
        <fullName evidence="3">Conserved oligomeric Golgi complex subunit 2</fullName>
    </recommendedName>
    <alternativeName>
        <fullName evidence="8">Component of oligomeric Golgi complex 2</fullName>
    </alternativeName>
</protein>
<dbReference type="Pfam" id="PF12022">
    <property type="entry name" value="COG2_C"/>
    <property type="match status" value="1"/>
</dbReference>
<dbReference type="OMA" id="CWAEGVY"/>
<keyword evidence="7" id="KW-0472">Membrane</keyword>
<evidence type="ECO:0000256" key="1">
    <source>
        <dbReference type="ARBA" id="ARBA00004395"/>
    </source>
</evidence>
<reference evidence="11 12" key="1">
    <citation type="submission" date="2020-04" db="EMBL/GenBank/DDBJ databases">
        <title>Plant Genome Project.</title>
        <authorList>
            <person name="Zhang R.-G."/>
        </authorList>
    </citation>
    <scope>NUCLEOTIDE SEQUENCE [LARGE SCALE GENOMIC DNA]</scope>
    <source>
        <strain evidence="11">YNK0</strain>
        <tissue evidence="11">Leaf</tissue>
    </source>
</reference>
<evidence type="ECO:0000256" key="5">
    <source>
        <dbReference type="ARBA" id="ARBA00022927"/>
    </source>
</evidence>
<evidence type="ECO:0000256" key="8">
    <source>
        <dbReference type="ARBA" id="ARBA00031344"/>
    </source>
</evidence>
<accession>A0A834YRC2</accession>
<dbReference type="InterPro" id="IPR009316">
    <property type="entry name" value="COG2"/>
</dbReference>
<dbReference type="PANTHER" id="PTHR12961">
    <property type="entry name" value="CONSERVED OLIGOMERIC GOLGI COMPLEX COMPONENT 2"/>
    <property type="match status" value="1"/>
</dbReference>
<evidence type="ECO:0000256" key="3">
    <source>
        <dbReference type="ARBA" id="ARBA00020977"/>
    </source>
</evidence>
<proteinExistence type="inferred from homology"/>
<keyword evidence="12" id="KW-1185">Reference proteome</keyword>
<dbReference type="GO" id="GO:0017119">
    <property type="term" value="C:Golgi transport complex"/>
    <property type="evidence" value="ECO:0007669"/>
    <property type="project" value="TreeGrafter"/>
</dbReference>
<dbReference type="GO" id="GO:0000139">
    <property type="term" value="C:Golgi membrane"/>
    <property type="evidence" value="ECO:0007669"/>
    <property type="project" value="UniProtKB-SubCell"/>
</dbReference>
<dbReference type="PANTHER" id="PTHR12961:SF0">
    <property type="entry name" value="CONSERVED OLIGOMERIC GOLGI COMPLEX SUBUNIT 2"/>
    <property type="match status" value="1"/>
</dbReference>
<dbReference type="Proteomes" id="UP000655225">
    <property type="component" value="Unassembled WGS sequence"/>
</dbReference>